<evidence type="ECO:0000256" key="1">
    <source>
        <dbReference type="ARBA" id="ARBA00004651"/>
    </source>
</evidence>
<dbReference type="PANTHER" id="PTHR43163:SF6">
    <property type="entry name" value="DIPEPTIDE TRANSPORT SYSTEM PERMEASE PROTEIN DPPB-RELATED"/>
    <property type="match status" value="1"/>
</dbReference>
<keyword evidence="5 7" id="KW-1133">Transmembrane helix</keyword>
<feature type="transmembrane region" description="Helical" evidence="7">
    <location>
        <begin position="175"/>
        <end position="194"/>
    </location>
</feature>
<evidence type="ECO:0000313" key="9">
    <source>
        <dbReference type="EMBL" id="PNQ96650.1"/>
    </source>
</evidence>
<dbReference type="PROSITE" id="PS50928">
    <property type="entry name" value="ABC_TM1"/>
    <property type="match status" value="1"/>
</dbReference>
<evidence type="ECO:0000259" key="8">
    <source>
        <dbReference type="PROSITE" id="PS50928"/>
    </source>
</evidence>
<dbReference type="SUPFAM" id="SSF161098">
    <property type="entry name" value="MetI-like"/>
    <property type="match status" value="1"/>
</dbReference>
<evidence type="ECO:0000256" key="3">
    <source>
        <dbReference type="ARBA" id="ARBA00022475"/>
    </source>
</evidence>
<evidence type="ECO:0000256" key="7">
    <source>
        <dbReference type="RuleBase" id="RU363032"/>
    </source>
</evidence>
<name>A0A2K1FVT2_9PROT</name>
<dbReference type="AlphaFoldDB" id="A0A2K1FVT2"/>
<feature type="transmembrane region" description="Helical" evidence="7">
    <location>
        <begin position="115"/>
        <end position="135"/>
    </location>
</feature>
<comment type="similarity">
    <text evidence="7">Belongs to the binding-protein-dependent transport system permease family.</text>
</comment>
<keyword evidence="3" id="KW-1003">Cell membrane</keyword>
<keyword evidence="2 7" id="KW-0813">Transport</keyword>
<feature type="transmembrane region" description="Helical" evidence="7">
    <location>
        <begin position="230"/>
        <end position="255"/>
    </location>
</feature>
<dbReference type="CDD" id="cd06261">
    <property type="entry name" value="TM_PBP2"/>
    <property type="match status" value="1"/>
</dbReference>
<dbReference type="Proteomes" id="UP000236268">
    <property type="component" value="Unassembled WGS sequence"/>
</dbReference>
<dbReference type="Pfam" id="PF00528">
    <property type="entry name" value="BPD_transp_1"/>
    <property type="match status" value="1"/>
</dbReference>
<feature type="transmembrane region" description="Helical" evidence="7">
    <location>
        <begin position="21"/>
        <end position="44"/>
    </location>
</feature>
<evidence type="ECO:0000256" key="5">
    <source>
        <dbReference type="ARBA" id="ARBA00022989"/>
    </source>
</evidence>
<sequence length="322" mass="33349">MTERRSGPRGPLWRLAWRLVWRLPGLLILAGAAVLASFLASHALPGDPVMLMVEGRAADPDMIRRMREDAGLDQPLAVRFLSYTLDLLRGDLGQSLRYGGVPVTALLGNALPVTLGLMAGAAALALPLGLALGLAAADLRRAWPGTALTIGSVLALSVPPLALATWLMLAGASTAFWAVVALALPAAAMIARLTRTQMMEVLGRDFIRTAHAKGLGRVAVLLRHALQNALVPLAAAAGSVAGTLLTTTAAVETVFALPGIGRLTVQAVLARDHTVAGAAVLVFVLLQVAISLTAELLIGLADPRLRADGVHRAGAHGDGEPP</sequence>
<evidence type="ECO:0000256" key="6">
    <source>
        <dbReference type="ARBA" id="ARBA00023136"/>
    </source>
</evidence>
<dbReference type="EMBL" id="POWG01000027">
    <property type="protein sequence ID" value="PNQ96650.1"/>
    <property type="molecule type" value="Genomic_DNA"/>
</dbReference>
<feature type="domain" description="ABC transmembrane type-1" evidence="8">
    <location>
        <begin position="111"/>
        <end position="294"/>
    </location>
</feature>
<comment type="caution">
    <text evidence="9">The sequence shown here is derived from an EMBL/GenBank/DDBJ whole genome shotgun (WGS) entry which is preliminary data.</text>
</comment>
<accession>A0A2K1FVT2</accession>
<feature type="transmembrane region" description="Helical" evidence="7">
    <location>
        <begin position="147"/>
        <end position="169"/>
    </location>
</feature>
<keyword evidence="9" id="KW-0614">Plasmid</keyword>
<comment type="subcellular location">
    <subcellularLocation>
        <location evidence="1 7">Cell membrane</location>
        <topology evidence="1 7">Multi-pass membrane protein</topology>
    </subcellularLocation>
</comment>
<gene>
    <name evidence="9" type="ORF">C1S70_22305</name>
</gene>
<dbReference type="PANTHER" id="PTHR43163">
    <property type="entry name" value="DIPEPTIDE TRANSPORT SYSTEM PERMEASE PROTEIN DPPB-RELATED"/>
    <property type="match status" value="1"/>
</dbReference>
<feature type="transmembrane region" description="Helical" evidence="7">
    <location>
        <begin position="275"/>
        <end position="298"/>
    </location>
</feature>
<dbReference type="InterPro" id="IPR035906">
    <property type="entry name" value="MetI-like_sf"/>
</dbReference>
<dbReference type="RefSeq" id="WP_103040820.1">
    <property type="nucleotide sequence ID" value="NZ_POWG01000027.1"/>
</dbReference>
<dbReference type="GO" id="GO:0055085">
    <property type="term" value="P:transmembrane transport"/>
    <property type="evidence" value="ECO:0007669"/>
    <property type="project" value="InterPro"/>
</dbReference>
<reference evidence="9 10" key="1">
    <citation type="submission" date="2018-01" db="EMBL/GenBank/DDBJ databases">
        <title>Whole genome sequence of Azospirillum brasilense REC3 isolated from strawberry roots.</title>
        <authorList>
            <person name="Fontana C.A."/>
            <person name="Salazar S.M."/>
            <person name="Bassi D."/>
            <person name="Puglisi E."/>
            <person name="Lovaisa N.C."/>
            <person name="Toffoli L.M."/>
            <person name="Pedraza R."/>
            <person name="Cocconcelli P.S."/>
        </authorList>
    </citation>
    <scope>NUCLEOTIDE SEQUENCE [LARGE SCALE GENOMIC DNA]</scope>
    <source>
        <strain evidence="9 10">REC3</strain>
        <plasmid evidence="9">p15unnamed</plasmid>
    </source>
</reference>
<evidence type="ECO:0000313" key="10">
    <source>
        <dbReference type="Proteomes" id="UP000236268"/>
    </source>
</evidence>
<dbReference type="Gene3D" id="1.10.3720.10">
    <property type="entry name" value="MetI-like"/>
    <property type="match status" value="1"/>
</dbReference>
<dbReference type="GO" id="GO:0005886">
    <property type="term" value="C:plasma membrane"/>
    <property type="evidence" value="ECO:0007669"/>
    <property type="project" value="UniProtKB-SubCell"/>
</dbReference>
<keyword evidence="6 7" id="KW-0472">Membrane</keyword>
<keyword evidence="4 7" id="KW-0812">Transmembrane</keyword>
<proteinExistence type="inferred from homology"/>
<geneLocation type="plasmid" evidence="9">
    <name>p15unnamed</name>
</geneLocation>
<evidence type="ECO:0000256" key="4">
    <source>
        <dbReference type="ARBA" id="ARBA00022692"/>
    </source>
</evidence>
<organism evidence="9 10">
    <name type="scientific">Azospirillum argentinense</name>
    <dbReference type="NCBI Taxonomy" id="2970906"/>
    <lineage>
        <taxon>Bacteria</taxon>
        <taxon>Pseudomonadati</taxon>
        <taxon>Pseudomonadota</taxon>
        <taxon>Alphaproteobacteria</taxon>
        <taxon>Rhodospirillales</taxon>
        <taxon>Azospirillaceae</taxon>
        <taxon>Azospirillum</taxon>
    </lineage>
</organism>
<protein>
    <submittedName>
        <fullName evidence="9">ABC transporter permease</fullName>
    </submittedName>
</protein>
<dbReference type="InterPro" id="IPR000515">
    <property type="entry name" value="MetI-like"/>
</dbReference>
<evidence type="ECO:0000256" key="2">
    <source>
        <dbReference type="ARBA" id="ARBA00022448"/>
    </source>
</evidence>